<feature type="site" description="May act as a substrate filter by repelling compounds with a negatively charged alpha-carboxylate" evidence="19">
    <location>
        <position position="99"/>
    </location>
</feature>
<comment type="function">
    <text evidence="2 17">Converts O-phosphoseryl-tRNA(Sec) to selenocysteinyl-tRNA(Sec) required for selenoprotein biosynthesis.</text>
</comment>
<dbReference type="NCBIfam" id="TIGR03531">
    <property type="entry name" value="selenium_SpcS"/>
    <property type="match status" value="1"/>
</dbReference>
<feature type="binding site" evidence="18">
    <location>
        <position position="123"/>
    </location>
    <ligand>
        <name>substrate</name>
    </ligand>
</feature>
<evidence type="ECO:0000256" key="7">
    <source>
        <dbReference type="ARBA" id="ARBA00022555"/>
    </source>
</evidence>
<feature type="binding site" evidence="18">
    <location>
        <position position="122"/>
    </location>
    <ligand>
        <name>substrate</name>
    </ligand>
</feature>
<comment type="pathway">
    <text evidence="3 17">Aminoacyl-tRNA biosynthesis; selenocysteinyl-tRNA(Sec) biosynthesis; selenocysteinyl-tRNA(Sec) from L-seryl-tRNA(Sec) (archaeal/eukaryal route): step 2/2.</text>
</comment>
<dbReference type="Proteomes" id="UP000241890">
    <property type="component" value="Unassembled WGS sequence"/>
</dbReference>
<evidence type="ECO:0000256" key="15">
    <source>
        <dbReference type="ARBA" id="ARBA00032693"/>
    </source>
</evidence>
<feature type="binding site" evidence="18">
    <location>
        <position position="345"/>
    </location>
    <ligand>
        <name>substrate</name>
    </ligand>
</feature>
<feature type="chain" id="PRO_5015336059" description="O-phosphoseryl-tRNA(Sec) selenium transferase" evidence="20">
    <location>
        <begin position="23"/>
        <end position="511"/>
    </location>
</feature>
<dbReference type="InterPro" id="IPR019872">
    <property type="entry name" value="Sec-tRNA_Se_transferase"/>
</dbReference>
<reference evidence="21 22" key="1">
    <citation type="submission" date="2017-12" db="EMBL/GenBank/DDBJ databases">
        <title>Sequencing, de novo assembly and annotation of complete genome of a new Thraustochytrid species, strain FCC1311.</title>
        <authorList>
            <person name="Sedici K."/>
            <person name="Godart F."/>
            <person name="Aiese Cigliano R."/>
            <person name="Sanseverino W."/>
            <person name="Barakat M."/>
            <person name="Ortet P."/>
            <person name="Marechal E."/>
            <person name="Cagnac O."/>
            <person name="Amato A."/>
        </authorList>
    </citation>
    <scope>NUCLEOTIDE SEQUENCE [LARGE SCALE GENOMIC DNA]</scope>
</reference>
<dbReference type="SUPFAM" id="SSF53383">
    <property type="entry name" value="PLP-dependent transferases"/>
    <property type="match status" value="1"/>
</dbReference>
<dbReference type="InterPro" id="IPR015421">
    <property type="entry name" value="PyrdxlP-dep_Trfase_major"/>
</dbReference>
<evidence type="ECO:0000313" key="21">
    <source>
        <dbReference type="EMBL" id="GBG31312.1"/>
    </source>
</evidence>
<dbReference type="InParanoid" id="A0A2R5GK78"/>
<evidence type="ECO:0000256" key="10">
    <source>
        <dbReference type="ARBA" id="ARBA00022898"/>
    </source>
</evidence>
<dbReference type="Pfam" id="PF05889">
    <property type="entry name" value="SepSecS"/>
    <property type="match status" value="1"/>
</dbReference>
<dbReference type="GO" id="GO:0001514">
    <property type="term" value="P:selenocysteine incorporation"/>
    <property type="evidence" value="ECO:0007669"/>
    <property type="project" value="TreeGrafter"/>
</dbReference>
<dbReference type="PIRSF" id="PIRSF017689">
    <property type="entry name" value="SepSecS"/>
    <property type="match status" value="1"/>
</dbReference>
<evidence type="ECO:0000256" key="18">
    <source>
        <dbReference type="PIRSR" id="PIRSR017689-1"/>
    </source>
</evidence>
<feature type="binding site" evidence="18">
    <location>
        <position position="100"/>
    </location>
    <ligand>
        <name>pyridoxal 5'-phosphate</name>
        <dbReference type="ChEBI" id="CHEBI:597326"/>
    </ligand>
</feature>
<evidence type="ECO:0000256" key="19">
    <source>
        <dbReference type="PIRSR" id="PIRSR017689-50"/>
    </source>
</evidence>
<comment type="similarity">
    <text evidence="4 17">Belongs to the SepSecS family.</text>
</comment>
<keyword evidence="7 17" id="KW-0820">tRNA-binding</keyword>
<feature type="binding site" evidence="18">
    <location>
        <position position="130"/>
    </location>
    <ligand>
        <name>substrate</name>
    </ligand>
</feature>
<gene>
    <name evidence="21" type="ORF">FCC1311_075352</name>
</gene>
<dbReference type="InterPro" id="IPR008829">
    <property type="entry name" value="SepSecS/SepCysS"/>
</dbReference>
<keyword evidence="8 17" id="KW-0808">Transferase</keyword>
<keyword evidence="17" id="KW-0963">Cytoplasm</keyword>
<evidence type="ECO:0000256" key="14">
    <source>
        <dbReference type="ARBA" id="ARBA00032048"/>
    </source>
</evidence>
<comment type="catalytic activity">
    <reaction evidence="16 17">
        <text>O-phospho-L-seryl-tRNA(Sec) + selenophosphate + H2O = L-selenocysteinyl-tRNA(Sec) + 2 phosphate</text>
        <dbReference type="Rhea" id="RHEA:25041"/>
        <dbReference type="Rhea" id="RHEA-COMP:9743"/>
        <dbReference type="Rhea" id="RHEA-COMP:9947"/>
        <dbReference type="ChEBI" id="CHEBI:15377"/>
        <dbReference type="ChEBI" id="CHEBI:16144"/>
        <dbReference type="ChEBI" id="CHEBI:43474"/>
        <dbReference type="ChEBI" id="CHEBI:78551"/>
        <dbReference type="ChEBI" id="CHEBI:78573"/>
        <dbReference type="EC" id="2.9.1.2"/>
    </reaction>
</comment>
<dbReference type="GO" id="GO:0098621">
    <property type="term" value="F:O-phosphoseryl-tRNA(Sec) selenium transferase activity"/>
    <property type="evidence" value="ECO:0007669"/>
    <property type="project" value="UniProtKB-EC"/>
</dbReference>
<organism evidence="21 22">
    <name type="scientific">Hondaea fermentalgiana</name>
    <dbReference type="NCBI Taxonomy" id="2315210"/>
    <lineage>
        <taxon>Eukaryota</taxon>
        <taxon>Sar</taxon>
        <taxon>Stramenopiles</taxon>
        <taxon>Bigyra</taxon>
        <taxon>Labyrinthulomycetes</taxon>
        <taxon>Thraustochytrida</taxon>
        <taxon>Thraustochytriidae</taxon>
        <taxon>Hondaea</taxon>
    </lineage>
</organism>
<dbReference type="GO" id="GO:0005737">
    <property type="term" value="C:cytoplasm"/>
    <property type="evidence" value="ECO:0007669"/>
    <property type="project" value="UniProtKB-SubCell"/>
</dbReference>
<accession>A0A2R5GK78</accession>
<keyword evidence="12 17" id="KW-0711">Selenium</keyword>
<dbReference type="GO" id="GO:0001717">
    <property type="term" value="P:conversion of seryl-tRNAsec to selenocys-tRNAsec"/>
    <property type="evidence" value="ECO:0007669"/>
    <property type="project" value="UniProtKB-UniRule"/>
</dbReference>
<comment type="subcellular location">
    <subcellularLocation>
        <location evidence="17">Cytoplasm</location>
    </subcellularLocation>
</comment>
<feature type="binding site" evidence="18">
    <location>
        <position position="437"/>
    </location>
    <ligand>
        <name>tRNA</name>
        <dbReference type="ChEBI" id="CHEBI:17843"/>
    </ligand>
</feature>
<dbReference type="PANTHER" id="PTHR12944:SF2">
    <property type="entry name" value="O-PHOSPHOSERYL-TRNA(SEC) SELENIUM TRANSFERASE"/>
    <property type="match status" value="1"/>
</dbReference>
<dbReference type="GO" id="GO:0000049">
    <property type="term" value="F:tRNA binding"/>
    <property type="evidence" value="ECO:0007669"/>
    <property type="project" value="UniProtKB-UniRule"/>
</dbReference>
<evidence type="ECO:0000313" key="22">
    <source>
        <dbReference type="Proteomes" id="UP000241890"/>
    </source>
</evidence>
<keyword evidence="9 17" id="KW-0694">RNA-binding</keyword>
<protein>
    <recommendedName>
        <fullName evidence="6 17">O-phosphoseryl-tRNA(Sec) selenium transferase</fullName>
        <ecNumber evidence="5 17">2.9.1.2</ecNumber>
    </recommendedName>
    <alternativeName>
        <fullName evidence="13 17">Selenocysteine synthase</fullName>
    </alternativeName>
    <alternativeName>
        <fullName evidence="14 17">Selenocysteinyl-tRNA(Sec) synthase</fullName>
    </alternativeName>
    <alternativeName>
        <fullName evidence="15 17">Sep-tRNA:Sec-tRNA synthase</fullName>
    </alternativeName>
</protein>
<keyword evidence="20" id="KW-0732">Signal</keyword>
<dbReference type="EC" id="2.9.1.2" evidence="5 17"/>
<evidence type="ECO:0000256" key="20">
    <source>
        <dbReference type="SAM" id="SignalP"/>
    </source>
</evidence>
<dbReference type="Gene3D" id="3.40.640.10">
    <property type="entry name" value="Type I PLP-dependent aspartate aminotransferase-like (Major domain)"/>
    <property type="match status" value="1"/>
</dbReference>
<name>A0A2R5GK78_9STRA</name>
<dbReference type="AlphaFoldDB" id="A0A2R5GK78"/>
<evidence type="ECO:0000256" key="11">
    <source>
        <dbReference type="ARBA" id="ARBA00022917"/>
    </source>
</evidence>
<feature type="modified residue" description="N6-(pyridoxal phosphate)lysine" evidence="19">
    <location>
        <position position="315"/>
    </location>
</feature>
<keyword evidence="11 17" id="KW-0648">Protein biosynthesis</keyword>
<evidence type="ECO:0000256" key="6">
    <source>
        <dbReference type="ARBA" id="ARBA00021963"/>
    </source>
</evidence>
<comment type="caution">
    <text evidence="21">The sequence shown here is derived from an EMBL/GenBank/DDBJ whole genome shotgun (WGS) entry which is preliminary data.</text>
</comment>
<keyword evidence="10 17" id="KW-0663">Pyridoxal phosphate</keyword>
<keyword evidence="22" id="KW-1185">Reference proteome</keyword>
<evidence type="ECO:0000256" key="16">
    <source>
        <dbReference type="ARBA" id="ARBA00048808"/>
    </source>
</evidence>
<evidence type="ECO:0000256" key="4">
    <source>
        <dbReference type="ARBA" id="ARBA00007037"/>
    </source>
</evidence>
<feature type="binding site" evidence="18">
    <location>
        <position position="502"/>
    </location>
    <ligand>
        <name>tRNA</name>
        <dbReference type="ChEBI" id="CHEBI:17843"/>
    </ligand>
</feature>
<evidence type="ECO:0000256" key="3">
    <source>
        <dbReference type="ARBA" id="ARBA00004822"/>
    </source>
</evidence>
<evidence type="ECO:0000256" key="1">
    <source>
        <dbReference type="ARBA" id="ARBA00001933"/>
    </source>
</evidence>
<evidence type="ECO:0000256" key="9">
    <source>
        <dbReference type="ARBA" id="ARBA00022884"/>
    </source>
</evidence>
<sequence>MHRGAVLAVRLVEVMVVPAADAGLTMDEDTVRFAARLVGDSYMAQGSEAVRRRQKLARQLVEHRKLPAQGWDAQTLEWFLAETALLDSNNFVGNVGAGEREGRVACDLVRRRHFGLAHGIGRSGDVGAVQPKAAGSSLIYKLTVELVRDLVRRVLGMRHLRGVLVVPMATGMGLALVLQCLRHKRVKEDGATPRYVVWPRIDQATCLKCIQTAGFEPIVVPNKRDGDVVCTDLEAIERAIDEHGAENVLGVLSTTSCFAPRVPDDVEGIARICAARGVAHVINNAYGLQCSKCCHYVDEACRVGRVDAVVQSTDKNLMVPVGGCIITGPDASWIEVTLSKSYAGRASMSPILDVFLTLVSLGSDGYMALRKERISMLGPFQEMLEKLAAKHSERVLVTQKRNTISFALTLDSIVDVGDRSEASGRTLSEFGSMLFTRGVSGARVVAPGMTKTVAAIDFGHYGASFDEYPHAYVTVACAMGVRLEDLGVLNKRLDQTFTDFAKRRAKRAQAA</sequence>
<evidence type="ECO:0000256" key="13">
    <source>
        <dbReference type="ARBA" id="ARBA00030669"/>
    </source>
</evidence>
<evidence type="ECO:0000256" key="12">
    <source>
        <dbReference type="ARBA" id="ARBA00023266"/>
    </source>
</evidence>
<evidence type="ECO:0000256" key="17">
    <source>
        <dbReference type="PIRNR" id="PIRNR017689"/>
    </source>
</evidence>
<feature type="signal peptide" evidence="20">
    <location>
        <begin position="1"/>
        <end position="22"/>
    </location>
</feature>
<evidence type="ECO:0000256" key="5">
    <source>
        <dbReference type="ARBA" id="ARBA00012464"/>
    </source>
</evidence>
<dbReference type="UniPathway" id="UPA00906">
    <property type="reaction ID" value="UER00898"/>
</dbReference>
<dbReference type="InterPro" id="IPR015424">
    <property type="entry name" value="PyrdxlP-dep_Trfase"/>
</dbReference>
<evidence type="ECO:0000256" key="8">
    <source>
        <dbReference type="ARBA" id="ARBA00022679"/>
    </source>
</evidence>
<dbReference type="PANTHER" id="PTHR12944">
    <property type="entry name" value="SOLUBLE LIVER ANTIGEN/LIVER PANCREAS ANTIGEN"/>
    <property type="match status" value="1"/>
</dbReference>
<dbReference type="EMBL" id="BEYU01000095">
    <property type="protein sequence ID" value="GBG31312.1"/>
    <property type="molecule type" value="Genomic_DNA"/>
</dbReference>
<proteinExistence type="inferred from homology"/>
<evidence type="ECO:0000256" key="2">
    <source>
        <dbReference type="ARBA" id="ARBA00002552"/>
    </source>
</evidence>
<comment type="cofactor">
    <cofactor evidence="1 17 19">
        <name>pyridoxal 5'-phosphate</name>
        <dbReference type="ChEBI" id="CHEBI:597326"/>
    </cofactor>
</comment>
<dbReference type="FunCoup" id="A0A2R5GK78">
    <property type="interactions" value="79"/>
</dbReference>
<dbReference type="OrthoDB" id="10263545at2759"/>
<feature type="binding site" evidence="18">
    <location>
        <position position="302"/>
    </location>
    <ligand>
        <name>tRNA</name>
        <dbReference type="ChEBI" id="CHEBI:17843"/>
    </ligand>
</feature>